<accession>A0A2N3I8E4</accession>
<dbReference type="EMBL" id="MVDE01000013">
    <property type="protein sequence ID" value="PKQ66612.1"/>
    <property type="molecule type" value="Genomic_DNA"/>
</dbReference>
<keyword evidence="1" id="KW-0732">Signal</keyword>
<dbReference type="InterPro" id="IPR011250">
    <property type="entry name" value="OMP/PagP_B-barrel"/>
</dbReference>
<dbReference type="Gene3D" id="2.40.160.20">
    <property type="match status" value="1"/>
</dbReference>
<dbReference type="AlphaFoldDB" id="A0A2N3I8E4"/>
<sequence length="192" mass="20722">MRKILTLIVACVVFAGVASAQSDSFKSFRVDAGLLYAIPGGDALDAGVGYYLNPKYQITDNILLGAKVEGAVMGSADEDAFDVSAVVSYAATFDYYFNTNSFRPFVGMDAGIYSLGSIEFDSNQNFAGGSTLEINEDHDLGSKFGIAPKVGFSYGHFDMALQYNLIFGQEKGYDEYNYMSVKVGFHFGGGKK</sequence>
<dbReference type="Proteomes" id="UP000233618">
    <property type="component" value="Unassembled WGS sequence"/>
</dbReference>
<gene>
    <name evidence="2" type="ORF">BZG01_10035</name>
</gene>
<name>A0A2N3I8E4_9BACT</name>
<evidence type="ECO:0000313" key="2">
    <source>
        <dbReference type="EMBL" id="PKQ66612.1"/>
    </source>
</evidence>
<dbReference type="SUPFAM" id="SSF56925">
    <property type="entry name" value="OMPA-like"/>
    <property type="match status" value="1"/>
</dbReference>
<feature type="signal peptide" evidence="1">
    <location>
        <begin position="1"/>
        <end position="20"/>
    </location>
</feature>
<evidence type="ECO:0000256" key="1">
    <source>
        <dbReference type="SAM" id="SignalP"/>
    </source>
</evidence>
<reference evidence="2 3" key="1">
    <citation type="journal article" date="2017" name="Front. Microbiol.">
        <title>Labilibaculum manganireducens gen. nov., sp. nov. and Labilibaculum filiforme sp. nov., Novel Bacteroidetes Isolated from Subsurface Sediments of the Baltic Sea.</title>
        <authorList>
            <person name="Vandieken V."/>
            <person name="Marshall I.P."/>
            <person name="Niemann H."/>
            <person name="Engelen B."/>
            <person name="Cypionka H."/>
        </authorList>
    </citation>
    <scope>NUCLEOTIDE SEQUENCE [LARGE SCALE GENOMIC DNA]</scope>
    <source>
        <strain evidence="2 3">59.10-2M</strain>
    </source>
</reference>
<dbReference type="RefSeq" id="WP_101309707.1">
    <property type="nucleotide sequence ID" value="NZ_CAXXEE010000003.1"/>
</dbReference>
<evidence type="ECO:0000313" key="3">
    <source>
        <dbReference type="Proteomes" id="UP000233618"/>
    </source>
</evidence>
<organism evidence="2 3">
    <name type="scientific">Labilibaculum manganireducens</name>
    <dbReference type="NCBI Taxonomy" id="1940525"/>
    <lineage>
        <taxon>Bacteria</taxon>
        <taxon>Pseudomonadati</taxon>
        <taxon>Bacteroidota</taxon>
        <taxon>Bacteroidia</taxon>
        <taxon>Marinilabiliales</taxon>
        <taxon>Marinifilaceae</taxon>
        <taxon>Labilibaculum</taxon>
    </lineage>
</organism>
<comment type="caution">
    <text evidence="2">The sequence shown here is derived from an EMBL/GenBank/DDBJ whole genome shotgun (WGS) entry which is preliminary data.</text>
</comment>
<proteinExistence type="predicted"/>
<protein>
    <submittedName>
        <fullName evidence="2">Uncharacterized protein</fullName>
    </submittedName>
</protein>
<feature type="chain" id="PRO_5014652068" evidence="1">
    <location>
        <begin position="21"/>
        <end position="192"/>
    </location>
</feature>
<keyword evidence="3" id="KW-1185">Reference proteome</keyword>